<evidence type="ECO:0000313" key="1">
    <source>
        <dbReference type="EMBL" id="KHN76682.1"/>
    </source>
</evidence>
<dbReference type="AlphaFoldDB" id="A0A0B2V5E3"/>
<comment type="caution">
    <text evidence="1">The sequence shown here is derived from an EMBL/GenBank/DDBJ whole genome shotgun (WGS) entry which is preliminary data.</text>
</comment>
<name>A0A0B2V5E3_TOXCA</name>
<keyword evidence="2" id="KW-1185">Reference proteome</keyword>
<proteinExistence type="predicted"/>
<reference evidence="1 2" key="1">
    <citation type="submission" date="2014-11" db="EMBL/GenBank/DDBJ databases">
        <title>Genetic blueprint of the zoonotic pathogen Toxocara canis.</title>
        <authorList>
            <person name="Zhu X.-Q."/>
            <person name="Korhonen P.K."/>
            <person name="Cai H."/>
            <person name="Young N.D."/>
            <person name="Nejsum P."/>
            <person name="von Samson-Himmelstjerna G."/>
            <person name="Boag P.R."/>
            <person name="Tan P."/>
            <person name="Li Q."/>
            <person name="Min J."/>
            <person name="Yang Y."/>
            <person name="Wang X."/>
            <person name="Fang X."/>
            <person name="Hall R.S."/>
            <person name="Hofmann A."/>
            <person name="Sternberg P.W."/>
            <person name="Jex A.R."/>
            <person name="Gasser R.B."/>
        </authorList>
    </citation>
    <scope>NUCLEOTIDE SEQUENCE [LARGE SCALE GENOMIC DNA]</scope>
    <source>
        <strain evidence="1">PN_DK_2014</strain>
    </source>
</reference>
<sequence>MTRSECYLTGLKFNFLDHRRELEKDEQKHASVPSELPSHTAFSHTHICKKKSSQTPAWKRSADSCFFGTYYFVIPLEKIRLVSPSDSNWSPSSEPEDLLWQLQSLERISQHDRIYDV</sequence>
<gene>
    <name evidence="1" type="ORF">Tcan_03875</name>
</gene>
<organism evidence="1 2">
    <name type="scientific">Toxocara canis</name>
    <name type="common">Canine roundworm</name>
    <dbReference type="NCBI Taxonomy" id="6265"/>
    <lineage>
        <taxon>Eukaryota</taxon>
        <taxon>Metazoa</taxon>
        <taxon>Ecdysozoa</taxon>
        <taxon>Nematoda</taxon>
        <taxon>Chromadorea</taxon>
        <taxon>Rhabditida</taxon>
        <taxon>Spirurina</taxon>
        <taxon>Ascaridomorpha</taxon>
        <taxon>Ascaridoidea</taxon>
        <taxon>Toxocaridae</taxon>
        <taxon>Toxocara</taxon>
    </lineage>
</organism>
<protein>
    <submittedName>
        <fullName evidence="1">Uncharacterized protein</fullName>
    </submittedName>
</protein>
<accession>A0A0B2V5E3</accession>
<evidence type="ECO:0000313" key="2">
    <source>
        <dbReference type="Proteomes" id="UP000031036"/>
    </source>
</evidence>
<dbReference type="Proteomes" id="UP000031036">
    <property type="component" value="Unassembled WGS sequence"/>
</dbReference>
<dbReference type="EMBL" id="JPKZ01002480">
    <property type="protein sequence ID" value="KHN76682.1"/>
    <property type="molecule type" value="Genomic_DNA"/>
</dbReference>